<dbReference type="PANTHER" id="PTHR37953">
    <property type="entry name" value="UPF0127 PROTEIN MJ1496"/>
    <property type="match status" value="1"/>
</dbReference>
<protein>
    <submittedName>
        <fullName evidence="2">DUF192 domain-containing protein</fullName>
    </submittedName>
</protein>
<dbReference type="Gene3D" id="2.60.120.1140">
    <property type="entry name" value="Protein of unknown function DUF192"/>
    <property type="match status" value="1"/>
</dbReference>
<dbReference type="InterPro" id="IPR038695">
    <property type="entry name" value="Saro_0823-like_sf"/>
</dbReference>
<keyword evidence="3" id="KW-1185">Reference proteome</keyword>
<dbReference type="AlphaFoldDB" id="A0A6M1SYD7"/>
<evidence type="ECO:0000313" key="2">
    <source>
        <dbReference type="EMBL" id="NGP88918.1"/>
    </source>
</evidence>
<dbReference type="Proteomes" id="UP000479132">
    <property type="component" value="Unassembled WGS sequence"/>
</dbReference>
<evidence type="ECO:0000313" key="3">
    <source>
        <dbReference type="Proteomes" id="UP000479132"/>
    </source>
</evidence>
<organism evidence="2 3">
    <name type="scientific">Fodinibius halophilus</name>
    <dbReference type="NCBI Taxonomy" id="1736908"/>
    <lineage>
        <taxon>Bacteria</taxon>
        <taxon>Pseudomonadati</taxon>
        <taxon>Balneolota</taxon>
        <taxon>Balneolia</taxon>
        <taxon>Balneolales</taxon>
        <taxon>Balneolaceae</taxon>
        <taxon>Fodinibius</taxon>
    </lineage>
</organism>
<dbReference type="RefSeq" id="WP_165269131.1">
    <property type="nucleotide sequence ID" value="NZ_JAALLS010000013.1"/>
</dbReference>
<gene>
    <name evidence="2" type="ORF">G3569_11165</name>
</gene>
<dbReference type="EMBL" id="JAALLS010000013">
    <property type="protein sequence ID" value="NGP88918.1"/>
    <property type="molecule type" value="Genomic_DNA"/>
</dbReference>
<dbReference type="Pfam" id="PF02643">
    <property type="entry name" value="DUF192"/>
    <property type="match status" value="1"/>
</dbReference>
<dbReference type="InterPro" id="IPR003795">
    <property type="entry name" value="DUF192"/>
</dbReference>
<keyword evidence="1" id="KW-0732">Signal</keyword>
<feature type="chain" id="PRO_5026769136" evidence="1">
    <location>
        <begin position="24"/>
        <end position="164"/>
    </location>
</feature>
<dbReference type="PROSITE" id="PS51257">
    <property type="entry name" value="PROKAR_LIPOPROTEIN"/>
    <property type="match status" value="1"/>
</dbReference>
<name>A0A6M1SYD7_9BACT</name>
<reference evidence="2 3" key="1">
    <citation type="submission" date="2020-02" db="EMBL/GenBank/DDBJ databases">
        <title>Aliifodinibius halophilus 2W32, complete genome.</title>
        <authorList>
            <person name="Li Y."/>
            <person name="Wu S."/>
        </authorList>
    </citation>
    <scope>NUCLEOTIDE SEQUENCE [LARGE SCALE GENOMIC DNA]</scope>
    <source>
        <strain evidence="2 3">2W32</strain>
    </source>
</reference>
<sequence length="164" mass="18538">MKPHLKLLAVIMAVMLLSACSQAQKKSNSKSTKKEGRTITYERSVSFLSTQNDTLSTVDVAVADEDAERNQGLMDVRDLPESKGMLFIFENNQPRSFWMANTPLPLDIIFVNKDYEIVRIHHSTQPFSEKSFASEQPAKYVIETNAGYCISHDLQEGMKVSFDE</sequence>
<dbReference type="PANTHER" id="PTHR37953:SF1">
    <property type="entry name" value="UPF0127 PROTEIN MJ1496"/>
    <property type="match status" value="1"/>
</dbReference>
<proteinExistence type="predicted"/>
<accession>A0A6M1SYD7</accession>
<comment type="caution">
    <text evidence="2">The sequence shown here is derived from an EMBL/GenBank/DDBJ whole genome shotgun (WGS) entry which is preliminary data.</text>
</comment>
<evidence type="ECO:0000256" key="1">
    <source>
        <dbReference type="SAM" id="SignalP"/>
    </source>
</evidence>
<feature type="signal peptide" evidence="1">
    <location>
        <begin position="1"/>
        <end position="23"/>
    </location>
</feature>